<reference evidence="2" key="1">
    <citation type="journal article" date="2021" name="Open Biol.">
        <title>Shared evolutionary footprints suggest mitochondrial oxidative damage underlies multiple complex I losses in fungi.</title>
        <authorList>
            <person name="Schikora-Tamarit M.A."/>
            <person name="Marcet-Houben M."/>
            <person name="Nosek J."/>
            <person name="Gabaldon T."/>
        </authorList>
    </citation>
    <scope>NUCLEOTIDE SEQUENCE</scope>
    <source>
        <strain evidence="2">NCAIM Y.01608</strain>
    </source>
</reference>
<comment type="caution">
    <text evidence="2">The sequence shown here is derived from an EMBL/GenBank/DDBJ whole genome shotgun (WGS) entry which is preliminary data.</text>
</comment>
<evidence type="ECO:0000313" key="2">
    <source>
        <dbReference type="EMBL" id="KAH3675318.1"/>
    </source>
</evidence>
<protein>
    <recommendedName>
        <fullName evidence="4">Secreted protein</fullName>
    </recommendedName>
</protein>
<organism evidence="2 3">
    <name type="scientific">Ogataea polymorpha</name>
    <dbReference type="NCBI Taxonomy" id="460523"/>
    <lineage>
        <taxon>Eukaryota</taxon>
        <taxon>Fungi</taxon>
        <taxon>Dikarya</taxon>
        <taxon>Ascomycota</taxon>
        <taxon>Saccharomycotina</taxon>
        <taxon>Pichiomycetes</taxon>
        <taxon>Pichiales</taxon>
        <taxon>Pichiaceae</taxon>
        <taxon>Ogataea</taxon>
    </lineage>
</organism>
<evidence type="ECO:0008006" key="4">
    <source>
        <dbReference type="Google" id="ProtNLM"/>
    </source>
</evidence>
<keyword evidence="1" id="KW-0732">Signal</keyword>
<dbReference type="AlphaFoldDB" id="A0A9P8TDC3"/>
<dbReference type="Proteomes" id="UP000788993">
    <property type="component" value="Unassembled WGS sequence"/>
</dbReference>
<name>A0A9P8TDC3_9ASCO</name>
<evidence type="ECO:0000256" key="1">
    <source>
        <dbReference type="SAM" id="SignalP"/>
    </source>
</evidence>
<keyword evidence="3" id="KW-1185">Reference proteome</keyword>
<feature type="signal peptide" evidence="1">
    <location>
        <begin position="1"/>
        <end position="19"/>
    </location>
</feature>
<proteinExistence type="predicted"/>
<accession>A0A9P8TDC3</accession>
<dbReference type="AntiFam" id="ANF00095">
    <property type="entry name" value="Shadow ORF (opposite ABC transporters)"/>
</dbReference>
<dbReference type="EMBL" id="JAEUBD010000382">
    <property type="protein sequence ID" value="KAH3675318.1"/>
    <property type="molecule type" value="Genomic_DNA"/>
</dbReference>
<evidence type="ECO:0000313" key="3">
    <source>
        <dbReference type="Proteomes" id="UP000788993"/>
    </source>
</evidence>
<reference evidence="2" key="2">
    <citation type="submission" date="2021-01" db="EMBL/GenBank/DDBJ databases">
        <authorList>
            <person name="Schikora-Tamarit M.A."/>
        </authorList>
    </citation>
    <scope>NUCLEOTIDE SEQUENCE</scope>
    <source>
        <strain evidence="2">NCAIM Y.01608</strain>
    </source>
</reference>
<sequence>MIATQFLLLVHLGVQLVDSRSERVRISSESDVKVLEEPVATSQQRLGLSCRGRLRRHTLEHHHLVGHVCGHDEVVLDDKSGFLRVDDESSDHLGANNTLLRVQVSGRLVNKVNVGVHAERKDNGDSLQLTSRQVLHLLIDDVFDFERLHHVGIELRVQERGPDLLQEQLSHGSGELRSDLLRFHRNIKLWCLAAIVRRDRSCKKLTQRRFSGTVLTHHHDDLAVRELAGLHGQFEISLRLGHFWVLHRVRLVHNHFIGRVSKPELKRLGSEPHVFRWDVAVKENVDTFPHRRRKGHHTVNGRNAVENANEIGQIIQHRQIVLHDNHVDSWLKKRSDYEGSVQTLFDVQIRRRLVKHVHLGVLDTGHSNSKSLELST</sequence>
<feature type="chain" id="PRO_5040145672" description="Secreted protein" evidence="1">
    <location>
        <begin position="20"/>
        <end position="376"/>
    </location>
</feature>
<gene>
    <name evidence="2" type="ORF">OGATHE_001658</name>
</gene>